<evidence type="ECO:0000313" key="1">
    <source>
        <dbReference type="EMBL" id="MFE3846966.1"/>
    </source>
</evidence>
<keyword evidence="2" id="KW-1185">Reference proteome</keyword>
<organism evidence="1 2">
    <name type="scientific">Flavobacterium fructosi</name>
    <dbReference type="NCBI Taxonomy" id="3230416"/>
    <lineage>
        <taxon>Bacteria</taxon>
        <taxon>Pseudomonadati</taxon>
        <taxon>Bacteroidota</taxon>
        <taxon>Flavobacteriia</taxon>
        <taxon>Flavobacteriales</taxon>
        <taxon>Flavobacteriaceae</taxon>
        <taxon>Flavobacterium</taxon>
    </lineage>
</organism>
<proteinExistence type="predicted"/>
<dbReference type="RefSeq" id="WP_379856810.1">
    <property type="nucleotide sequence ID" value="NZ_JBHZQA010000002.1"/>
</dbReference>
<name>A0ABW6HIX1_9FLAO</name>
<accession>A0ABW6HIX1</accession>
<dbReference type="Proteomes" id="UP001600039">
    <property type="component" value="Unassembled WGS sequence"/>
</dbReference>
<reference evidence="1 2" key="1">
    <citation type="submission" date="2024-06" db="EMBL/GenBank/DDBJ databases">
        <title>Flavobacterium spp. isolated from glacier.</title>
        <authorList>
            <person name="Han D."/>
        </authorList>
    </citation>
    <scope>NUCLEOTIDE SEQUENCE [LARGE SCALE GENOMIC DNA]</scope>
    <source>
        <strain evidence="1 2">LB3P45</strain>
    </source>
</reference>
<protein>
    <submittedName>
        <fullName evidence="1">Uncharacterized protein</fullName>
    </submittedName>
</protein>
<comment type="caution">
    <text evidence="1">The sequence shown here is derived from an EMBL/GenBank/DDBJ whole genome shotgun (WGS) entry which is preliminary data.</text>
</comment>
<gene>
    <name evidence="1" type="ORF">ACFX5D_03165</name>
</gene>
<dbReference type="EMBL" id="JBHZQA010000002">
    <property type="protein sequence ID" value="MFE3846966.1"/>
    <property type="molecule type" value="Genomic_DNA"/>
</dbReference>
<evidence type="ECO:0000313" key="2">
    <source>
        <dbReference type="Proteomes" id="UP001600039"/>
    </source>
</evidence>
<sequence length="76" mass="8765">MLFPYFKDIKITHIVPKEVTKFRNKYAQNVLNIKKPFAETNGSCILAPIAAASPDLEKQVFLAVVFVYREYSVERD</sequence>